<dbReference type="InterPro" id="IPR014867">
    <property type="entry name" value="Spore_coat_CotH_CotH2/3/7"/>
</dbReference>
<dbReference type="Pfam" id="PF18962">
    <property type="entry name" value="Por_Secre_tail"/>
    <property type="match status" value="1"/>
</dbReference>
<feature type="domain" description="Secretion system C-terminal sorting" evidence="2">
    <location>
        <begin position="463"/>
        <end position="535"/>
    </location>
</feature>
<dbReference type="PANTHER" id="PTHR40050:SF1">
    <property type="entry name" value="INNER SPORE COAT PROTEIN H"/>
    <property type="match status" value="1"/>
</dbReference>
<evidence type="ECO:0000256" key="1">
    <source>
        <dbReference type="SAM" id="SignalP"/>
    </source>
</evidence>
<evidence type="ECO:0000313" key="4">
    <source>
        <dbReference type="Proteomes" id="UP000198310"/>
    </source>
</evidence>
<accession>A0A238VXT1</accession>
<dbReference type="RefSeq" id="WP_089331774.1">
    <property type="nucleotide sequence ID" value="NZ_FZNS01000002.1"/>
</dbReference>
<dbReference type="NCBIfam" id="TIGR04183">
    <property type="entry name" value="Por_Secre_tail"/>
    <property type="match status" value="1"/>
</dbReference>
<feature type="chain" id="PRO_5012692296" evidence="1">
    <location>
        <begin position="17"/>
        <end position="543"/>
    </location>
</feature>
<name>A0A238VXT1_9BACT</name>
<dbReference type="EMBL" id="FZNS01000002">
    <property type="protein sequence ID" value="SNR38957.1"/>
    <property type="molecule type" value="Genomic_DNA"/>
</dbReference>
<dbReference type="Pfam" id="PF08757">
    <property type="entry name" value="CotH"/>
    <property type="match status" value="1"/>
</dbReference>
<evidence type="ECO:0000259" key="2">
    <source>
        <dbReference type="Pfam" id="PF18962"/>
    </source>
</evidence>
<reference evidence="4" key="1">
    <citation type="submission" date="2017-06" db="EMBL/GenBank/DDBJ databases">
        <authorList>
            <person name="Varghese N."/>
            <person name="Submissions S."/>
        </authorList>
    </citation>
    <scope>NUCLEOTIDE SEQUENCE [LARGE SCALE GENOMIC DNA]</scope>
    <source>
        <strain evidence="4">DSM 28041</strain>
    </source>
</reference>
<gene>
    <name evidence="3" type="ORF">SAMN06269173_10216</name>
</gene>
<keyword evidence="4" id="KW-1185">Reference proteome</keyword>
<dbReference type="AlphaFoldDB" id="A0A238VXT1"/>
<sequence>MKLLLPLLLFAGPALPTLGQVAPPFTDSNLPLVVIDTQGSTIVDDPKVAAQMRIIDRGPGQRNALTDVPNQYKGRIGIELRGSSSQSMPKKSYGLETLDRDGEELDTTLLGMPAEHDWVLTANYADKTLLRNSLTYELASQLGQYASRSRYCELFLNGEYKGVYVLGEKIKRGSNRVNISKLKSTDVRGDAVTGGYLLKLDKLTGTPAGGFYSRQADPDFPTNAAPYIQVEYPKLKDLVPAQLNYIAAYIDSFEVALAGPNFTDPAVGYRRYLDVPSFIDYFLLTELSRNVDSFYSSTFFYKDRSSKGGKLVMGPVWDFDLAWHNANYNDSHLTEGWQYTQTGPFWRRRLLQDPAFTEALYSRWTVLRSAQLSEEHLYHMIDSSATQLNESQERNFQAWPIMGQYVWPNPEPIATSYAGEISNIKQWVHDRLLWMDNNLPGRPNGSITSTQAQRTTELELVAFPSPFSDNLTIRYEQRVAGAVSLELLSTLGRVVSRQQLTNQAAGSQTSTISNVADLPAGLYFLRLTSPAGSQTLRVQKLAI</sequence>
<feature type="signal peptide" evidence="1">
    <location>
        <begin position="1"/>
        <end position="16"/>
    </location>
</feature>
<dbReference type="PANTHER" id="PTHR40050">
    <property type="entry name" value="INNER SPORE COAT PROTEIN H"/>
    <property type="match status" value="1"/>
</dbReference>
<protein>
    <submittedName>
        <fullName evidence="3">Por secretion system C-terminal sorting domain-containing protein</fullName>
    </submittedName>
</protein>
<organism evidence="3 4">
    <name type="scientific">Hymenobacter mucosus</name>
    <dbReference type="NCBI Taxonomy" id="1411120"/>
    <lineage>
        <taxon>Bacteria</taxon>
        <taxon>Pseudomonadati</taxon>
        <taxon>Bacteroidota</taxon>
        <taxon>Cytophagia</taxon>
        <taxon>Cytophagales</taxon>
        <taxon>Hymenobacteraceae</taxon>
        <taxon>Hymenobacter</taxon>
    </lineage>
</organism>
<keyword evidence="1" id="KW-0732">Signal</keyword>
<proteinExistence type="predicted"/>
<evidence type="ECO:0000313" key="3">
    <source>
        <dbReference type="EMBL" id="SNR38957.1"/>
    </source>
</evidence>
<dbReference type="Proteomes" id="UP000198310">
    <property type="component" value="Unassembled WGS sequence"/>
</dbReference>
<dbReference type="InterPro" id="IPR026444">
    <property type="entry name" value="Secre_tail"/>
</dbReference>